<dbReference type="InterPro" id="IPR055412">
    <property type="entry name" value="UVB_sens_C"/>
</dbReference>
<evidence type="ECO:0000256" key="1">
    <source>
        <dbReference type="ARBA" id="ARBA00004370"/>
    </source>
</evidence>
<evidence type="ECO:0000313" key="8">
    <source>
        <dbReference type="EMBL" id="KAJ9584686.1"/>
    </source>
</evidence>
<name>A0AAD7ZQG5_DIPPU</name>
<feature type="domain" description="Root UVB sensitive protein C-terminal" evidence="7">
    <location>
        <begin position="281"/>
        <end position="380"/>
    </location>
</feature>
<feature type="domain" description="Protein root UVB sensitive/RUS" evidence="6">
    <location>
        <begin position="45"/>
        <end position="278"/>
    </location>
</feature>
<dbReference type="PANTHER" id="PTHR12770:SF31">
    <property type="entry name" value="RUS FAMILY MEMBER 1"/>
    <property type="match status" value="1"/>
</dbReference>
<evidence type="ECO:0000313" key="9">
    <source>
        <dbReference type="Proteomes" id="UP001233999"/>
    </source>
</evidence>
<evidence type="ECO:0000256" key="5">
    <source>
        <dbReference type="ARBA" id="ARBA00023136"/>
    </source>
</evidence>
<dbReference type="Pfam" id="PF24160">
    <property type="entry name" value="UVB_sens_C"/>
    <property type="match status" value="1"/>
</dbReference>
<dbReference type="EMBL" id="JASPKZ010007373">
    <property type="protein sequence ID" value="KAJ9584686.1"/>
    <property type="molecule type" value="Genomic_DNA"/>
</dbReference>
<comment type="caution">
    <text evidence="8">The sequence shown here is derived from an EMBL/GenBank/DDBJ whole genome shotgun (WGS) entry which is preliminary data.</text>
</comment>
<evidence type="ECO:0000259" key="6">
    <source>
        <dbReference type="Pfam" id="PF04884"/>
    </source>
</evidence>
<dbReference type="Pfam" id="PF04884">
    <property type="entry name" value="UVB_sens_prot"/>
    <property type="match status" value="1"/>
</dbReference>
<keyword evidence="3" id="KW-0812">Transmembrane</keyword>
<keyword evidence="5" id="KW-0472">Membrane</keyword>
<organism evidence="8 9">
    <name type="scientific">Diploptera punctata</name>
    <name type="common">Pacific beetle cockroach</name>
    <dbReference type="NCBI Taxonomy" id="6984"/>
    <lineage>
        <taxon>Eukaryota</taxon>
        <taxon>Metazoa</taxon>
        <taxon>Ecdysozoa</taxon>
        <taxon>Arthropoda</taxon>
        <taxon>Hexapoda</taxon>
        <taxon>Insecta</taxon>
        <taxon>Pterygota</taxon>
        <taxon>Neoptera</taxon>
        <taxon>Polyneoptera</taxon>
        <taxon>Dictyoptera</taxon>
        <taxon>Blattodea</taxon>
        <taxon>Blaberoidea</taxon>
        <taxon>Blaberidae</taxon>
        <taxon>Diplopterinae</taxon>
        <taxon>Diploptera</taxon>
    </lineage>
</organism>
<keyword evidence="4" id="KW-1133">Transmembrane helix</keyword>
<comment type="similarity">
    <text evidence="2">Belongs to the RUS1 family.</text>
</comment>
<accession>A0AAD7ZQG5</accession>
<dbReference type="InterPro" id="IPR006968">
    <property type="entry name" value="RUS_fam"/>
</dbReference>
<proteinExistence type="inferred from homology"/>
<protein>
    <submittedName>
        <fullName evidence="8">Uncharacterized protein</fullName>
    </submittedName>
</protein>
<dbReference type="Proteomes" id="UP001233999">
    <property type="component" value="Unassembled WGS sequence"/>
</dbReference>
<gene>
    <name evidence="8" type="ORF">L9F63_020968</name>
</gene>
<dbReference type="AlphaFoldDB" id="A0AAD7ZQG5"/>
<evidence type="ECO:0000256" key="4">
    <source>
        <dbReference type="ARBA" id="ARBA00022989"/>
    </source>
</evidence>
<evidence type="ECO:0000256" key="2">
    <source>
        <dbReference type="ARBA" id="ARBA00007558"/>
    </source>
</evidence>
<evidence type="ECO:0000256" key="3">
    <source>
        <dbReference type="ARBA" id="ARBA00022692"/>
    </source>
</evidence>
<comment type="subcellular location">
    <subcellularLocation>
        <location evidence="1">Membrane</location>
    </subcellularLocation>
</comment>
<reference evidence="8" key="1">
    <citation type="journal article" date="2023" name="IScience">
        <title>Live-bearing cockroach genome reveals convergent evolutionary mechanisms linked to viviparity in insects and beyond.</title>
        <authorList>
            <person name="Fouks B."/>
            <person name="Harrison M.C."/>
            <person name="Mikhailova A.A."/>
            <person name="Marchal E."/>
            <person name="English S."/>
            <person name="Carruthers M."/>
            <person name="Jennings E.C."/>
            <person name="Chiamaka E.L."/>
            <person name="Frigard R.A."/>
            <person name="Pippel M."/>
            <person name="Attardo G.M."/>
            <person name="Benoit J.B."/>
            <person name="Bornberg-Bauer E."/>
            <person name="Tobe S.S."/>
        </authorList>
    </citation>
    <scope>NUCLEOTIDE SEQUENCE</scope>
    <source>
        <strain evidence="8">Stay&amp;Tobe</strain>
    </source>
</reference>
<evidence type="ECO:0000259" key="7">
    <source>
        <dbReference type="Pfam" id="PF24160"/>
    </source>
</evidence>
<dbReference type="InterPro" id="IPR054549">
    <property type="entry name" value="UVB_sens_RUS_dom"/>
</dbReference>
<sequence length="446" mass="49387">MPHEIVFRERYGLLGRKIVYVKPPDQNVVVCHVPRQTVPSSCIEGFIQVIRQAFLPQGYPESVSDDYFNYQIWDTMQAFCSTLSGTLTTQAIMKGVGVGDTAATPLAAAITWILKDGTGMLGRIVFAWFEGTSLDGNCKKWRLFADALNDVAMFLELLLPTFVEYSTSILCVSTAMKAIVGVAGGATRAAITQHQAIRNNMADVSAKDGSQETCVNLCASLAGILVLSTFDEGEYVWQMFTIFTLIHLYANFRAVKSLKILTVNISRLNLMIDKYLHTETVGTPENINLQESVILGSGLSDVDLCGFQIKLGTSLQDMLGNRRTTAEEIKLLVNIYGSKKYLIITDLKSRQIFVSFQQGETAFHVIQAYFHAVMLAIGVSIAHNISLKITKDQTSPTVLRLHQALQKLKNNDSTKPNIRIPIEAMMAVQNTVANEFHIFLSDVLEK</sequence>
<dbReference type="GO" id="GO:0016020">
    <property type="term" value="C:membrane"/>
    <property type="evidence" value="ECO:0007669"/>
    <property type="project" value="UniProtKB-SubCell"/>
</dbReference>
<keyword evidence="9" id="KW-1185">Reference proteome</keyword>
<reference evidence="8" key="2">
    <citation type="submission" date="2023-05" db="EMBL/GenBank/DDBJ databases">
        <authorList>
            <person name="Fouks B."/>
        </authorList>
    </citation>
    <scope>NUCLEOTIDE SEQUENCE</scope>
    <source>
        <strain evidence="8">Stay&amp;Tobe</strain>
        <tissue evidence="8">Testes</tissue>
    </source>
</reference>
<dbReference type="PANTHER" id="PTHR12770">
    <property type="entry name" value="RUS1 FAMILY PROTEIN C16ORF58"/>
    <property type="match status" value="1"/>
</dbReference>
<feature type="non-terminal residue" evidence="8">
    <location>
        <position position="446"/>
    </location>
</feature>